<sequence length="470" mass="52614">MARQRVQTLPLGEGTTLTDKDVRALNRLSIMDIDRVMAVVTDPHVYELATVLPDQQPGRPGRPRKHPTYMYMIFHALIMVYGSARKAEGAMLNEFYWGAIKSGVAGVLGIDAARRLGGQGMGRHEYNHAKRTWLALARARELGHLSPDAKTDFANPQRSTYLAGDGTVTASPIRGNTADKRNLRRQDTGADWYVEGGEDGDPKYGPKFVLLSVRSDDTNSRVIVGCRYQQPGKGYGGEAGLATRMVEDLARRAVGGVQGVVYDGALRGAHRDRLMKAGLVVVNKQHGDTPPTKLETVYPDTPRARPRELWAAGGDLCTPATVLTRTDQPRTLVPVKQHKLERRRNKDGTWRWYRAIHVDGGRPIRVRIDTTPNDRERGFNRAEHVRQIPPSTQDQPNPLFDTIYGWRPSAENLHSVLDRRFWNGRIPAYSPTSQRLVMLSFMMAENAMARQIHLRRQQARTRAPAIQIAA</sequence>
<gene>
    <name evidence="1" type="ORF">CFN78_25625</name>
</gene>
<evidence type="ECO:0000313" key="1">
    <source>
        <dbReference type="EMBL" id="OZM70311.1"/>
    </source>
</evidence>
<evidence type="ECO:0008006" key="3">
    <source>
        <dbReference type="Google" id="ProtNLM"/>
    </source>
</evidence>
<reference evidence="1 2" key="1">
    <citation type="submission" date="2017-07" db="EMBL/GenBank/DDBJ databases">
        <title>Amycolatopsis antarcticus sp. nov., isolated from the surface of an Antarcticus brown macroalga.</title>
        <authorList>
            <person name="Wang J."/>
            <person name="Leiva S."/>
            <person name="Huang J."/>
            <person name="Huang Y."/>
        </authorList>
    </citation>
    <scope>NUCLEOTIDE SEQUENCE [LARGE SCALE GENOMIC DNA]</scope>
    <source>
        <strain evidence="1 2">AU-G6</strain>
    </source>
</reference>
<name>A0A263CW42_9PSEU</name>
<keyword evidence="2" id="KW-1185">Reference proteome</keyword>
<comment type="caution">
    <text evidence="1">The sequence shown here is derived from an EMBL/GenBank/DDBJ whole genome shotgun (WGS) entry which is preliminary data.</text>
</comment>
<organism evidence="1 2">
    <name type="scientific">Amycolatopsis antarctica</name>
    <dbReference type="NCBI Taxonomy" id="1854586"/>
    <lineage>
        <taxon>Bacteria</taxon>
        <taxon>Bacillati</taxon>
        <taxon>Actinomycetota</taxon>
        <taxon>Actinomycetes</taxon>
        <taxon>Pseudonocardiales</taxon>
        <taxon>Pseudonocardiaceae</taxon>
        <taxon>Amycolatopsis</taxon>
    </lineage>
</organism>
<dbReference type="AlphaFoldDB" id="A0A263CW42"/>
<accession>A0A263CW42</accession>
<evidence type="ECO:0000313" key="2">
    <source>
        <dbReference type="Proteomes" id="UP000242444"/>
    </source>
</evidence>
<proteinExistence type="predicted"/>
<dbReference type="OrthoDB" id="3943503at2"/>
<dbReference type="EMBL" id="NKYE01000021">
    <property type="protein sequence ID" value="OZM70311.1"/>
    <property type="molecule type" value="Genomic_DNA"/>
</dbReference>
<dbReference type="RefSeq" id="WP_094865607.1">
    <property type="nucleotide sequence ID" value="NZ_NKYE01000021.1"/>
</dbReference>
<dbReference type="InParanoid" id="A0A263CW42"/>
<protein>
    <recommendedName>
        <fullName evidence="3">Transposase</fullName>
    </recommendedName>
</protein>
<dbReference type="Proteomes" id="UP000242444">
    <property type="component" value="Unassembled WGS sequence"/>
</dbReference>